<dbReference type="InterPro" id="IPR000219">
    <property type="entry name" value="DH_dom"/>
</dbReference>
<dbReference type="PANTHER" id="PTHR46026">
    <property type="entry name" value="RHO-TYPE GUANINE NUCLEOTIDE EXCHANGE FACTOR, ISOFORM F"/>
    <property type="match status" value="1"/>
</dbReference>
<dbReference type="SUPFAM" id="SSF48065">
    <property type="entry name" value="DBL homology domain (DH-domain)"/>
    <property type="match status" value="1"/>
</dbReference>
<dbReference type="GO" id="GO:0016192">
    <property type="term" value="P:vesicle-mediated transport"/>
    <property type="evidence" value="ECO:0007669"/>
    <property type="project" value="UniProtKB-ARBA"/>
</dbReference>
<reference evidence="6 7" key="1">
    <citation type="journal article" date="2024" name="BMC Genomics">
        <title>Genome assembly of redclaw crayfish (Cherax quadricarinatus) provides insights into its immune adaptation and hypoxia tolerance.</title>
        <authorList>
            <person name="Liu Z."/>
            <person name="Zheng J."/>
            <person name="Li H."/>
            <person name="Fang K."/>
            <person name="Wang S."/>
            <person name="He J."/>
            <person name="Zhou D."/>
            <person name="Weng S."/>
            <person name="Chi M."/>
            <person name="Gu Z."/>
            <person name="He J."/>
            <person name="Li F."/>
            <person name="Wang M."/>
        </authorList>
    </citation>
    <scope>NUCLEOTIDE SEQUENCE [LARGE SCALE GENOMIC DNA]</scope>
    <source>
        <strain evidence="6">ZL_2023a</strain>
    </source>
</reference>
<accession>A0AAW0VVM2</accession>
<dbReference type="FunFam" id="1.20.900.10:FF:000016">
    <property type="entry name" value="Rho guanine nucleotide exchange factor 6"/>
    <property type="match status" value="1"/>
</dbReference>
<evidence type="ECO:0000256" key="1">
    <source>
        <dbReference type="ARBA" id="ARBA00022443"/>
    </source>
</evidence>
<dbReference type="SMART" id="SM00326">
    <property type="entry name" value="SH3"/>
    <property type="match status" value="1"/>
</dbReference>
<dbReference type="InterPro" id="IPR001452">
    <property type="entry name" value="SH3_domain"/>
</dbReference>
<feature type="domain" description="DH" evidence="5">
    <location>
        <begin position="91"/>
        <end position="265"/>
    </location>
</feature>
<comment type="caution">
    <text evidence="6">The sequence shown here is derived from an EMBL/GenBank/DDBJ whole genome shotgun (WGS) entry which is preliminary data.</text>
</comment>
<dbReference type="GO" id="GO:0005085">
    <property type="term" value="F:guanyl-nucleotide exchange factor activity"/>
    <property type="evidence" value="ECO:0007669"/>
    <property type="project" value="InterPro"/>
</dbReference>
<evidence type="ECO:0008006" key="8">
    <source>
        <dbReference type="Google" id="ProtNLM"/>
    </source>
</evidence>
<name>A0AAW0VVM2_CHEQU</name>
<dbReference type="Pfam" id="PF00621">
    <property type="entry name" value="RhoGEF"/>
    <property type="match status" value="1"/>
</dbReference>
<feature type="non-terminal residue" evidence="6">
    <location>
        <position position="265"/>
    </location>
</feature>
<protein>
    <recommendedName>
        <fullName evidence="8">Rho guanine nucleotide exchange factor 7</fullName>
    </recommendedName>
</protein>
<dbReference type="Gene3D" id="2.30.30.40">
    <property type="entry name" value="SH3 Domains"/>
    <property type="match status" value="1"/>
</dbReference>
<feature type="domain" description="SH3" evidence="4">
    <location>
        <begin position="5"/>
        <end position="64"/>
    </location>
</feature>
<dbReference type="SUPFAM" id="SSF50044">
    <property type="entry name" value="SH3-domain"/>
    <property type="match status" value="1"/>
</dbReference>
<keyword evidence="1 2" id="KW-0728">SH3 domain</keyword>
<dbReference type="PRINTS" id="PR00452">
    <property type="entry name" value="SH3DOMAIN"/>
</dbReference>
<dbReference type="PANTHER" id="PTHR46026:SF1">
    <property type="entry name" value="RHO-TYPE GUANINE NUCLEOTIDE EXCHANGE FACTOR, ISOFORM F"/>
    <property type="match status" value="1"/>
</dbReference>
<dbReference type="InterPro" id="IPR036028">
    <property type="entry name" value="SH3-like_dom_sf"/>
</dbReference>
<dbReference type="CDD" id="cd00160">
    <property type="entry name" value="RhoGEF"/>
    <property type="match status" value="1"/>
</dbReference>
<dbReference type="InterPro" id="IPR035899">
    <property type="entry name" value="DBL_dom_sf"/>
</dbReference>
<dbReference type="PROSITE" id="PS50002">
    <property type="entry name" value="SH3"/>
    <property type="match status" value="1"/>
</dbReference>
<organism evidence="6 7">
    <name type="scientific">Cherax quadricarinatus</name>
    <name type="common">Australian red claw crayfish</name>
    <dbReference type="NCBI Taxonomy" id="27406"/>
    <lineage>
        <taxon>Eukaryota</taxon>
        <taxon>Metazoa</taxon>
        <taxon>Ecdysozoa</taxon>
        <taxon>Arthropoda</taxon>
        <taxon>Crustacea</taxon>
        <taxon>Multicrustacea</taxon>
        <taxon>Malacostraca</taxon>
        <taxon>Eumalacostraca</taxon>
        <taxon>Eucarida</taxon>
        <taxon>Decapoda</taxon>
        <taxon>Pleocyemata</taxon>
        <taxon>Astacidea</taxon>
        <taxon>Parastacoidea</taxon>
        <taxon>Parastacidae</taxon>
        <taxon>Cherax</taxon>
    </lineage>
</organism>
<proteinExistence type="predicted"/>
<dbReference type="GO" id="GO:0005737">
    <property type="term" value="C:cytoplasm"/>
    <property type="evidence" value="ECO:0007669"/>
    <property type="project" value="TreeGrafter"/>
</dbReference>
<evidence type="ECO:0000313" key="7">
    <source>
        <dbReference type="Proteomes" id="UP001445076"/>
    </source>
</evidence>
<dbReference type="Pfam" id="PF14604">
    <property type="entry name" value="SH3_9"/>
    <property type="match status" value="1"/>
</dbReference>
<evidence type="ECO:0000259" key="4">
    <source>
        <dbReference type="PROSITE" id="PS50002"/>
    </source>
</evidence>
<evidence type="ECO:0000259" key="5">
    <source>
        <dbReference type="PROSITE" id="PS50010"/>
    </source>
</evidence>
<feature type="region of interest" description="Disordered" evidence="3">
    <location>
        <begin position="244"/>
        <end position="265"/>
    </location>
</feature>
<evidence type="ECO:0000256" key="2">
    <source>
        <dbReference type="PROSITE-ProRule" id="PRU00192"/>
    </source>
</evidence>
<dbReference type="Gene3D" id="1.20.900.10">
    <property type="entry name" value="Dbl homology (DH) domain"/>
    <property type="match status" value="1"/>
</dbReference>
<dbReference type="AlphaFoldDB" id="A0AAW0VVM2"/>
<evidence type="ECO:0000256" key="3">
    <source>
        <dbReference type="SAM" id="MobiDB-lite"/>
    </source>
</evidence>
<dbReference type="EMBL" id="JARKIK010000152">
    <property type="protein sequence ID" value="KAK8720944.1"/>
    <property type="molecule type" value="Genomic_DNA"/>
</dbReference>
<dbReference type="SMART" id="SM00325">
    <property type="entry name" value="RhoGEF"/>
    <property type="match status" value="1"/>
</dbReference>
<dbReference type="EMBL" id="JARKIK010000152">
    <property type="protein sequence ID" value="KAK8720945.1"/>
    <property type="molecule type" value="Genomic_DNA"/>
</dbReference>
<reference evidence="6" key="2">
    <citation type="submission" date="2024-01" db="EMBL/GenBank/DDBJ databases">
        <authorList>
            <person name="He J."/>
            <person name="Wang M."/>
            <person name="Zheng J."/>
            <person name="Liu Z."/>
        </authorList>
    </citation>
    <scope>NUCLEOTIDE SEQUENCE</scope>
    <source>
        <strain evidence="6">ZL_2023a</strain>
        <tissue evidence="6">Muscle</tissue>
    </source>
</reference>
<dbReference type="CDD" id="cd11877">
    <property type="entry name" value="SH3_PIX"/>
    <property type="match status" value="1"/>
</dbReference>
<evidence type="ECO:0000313" key="6">
    <source>
        <dbReference type="EMBL" id="KAK8720945.1"/>
    </source>
</evidence>
<dbReference type="PROSITE" id="PS50010">
    <property type="entry name" value="DH_2"/>
    <property type="match status" value="1"/>
</dbReference>
<dbReference type="FunFam" id="2.30.30.40:FF:000072">
    <property type="entry name" value="Unconventional Myosin IB"/>
    <property type="match status" value="1"/>
</dbReference>
<dbReference type="Proteomes" id="UP001445076">
    <property type="component" value="Unassembled WGS sequence"/>
</dbReference>
<sequence length="265" mass="30040">MAVDNGVLLVEALYSFKGKNNDELCFSKGDIITVTQKEEGGWWEGTLSDKTGWFPSNYVKEYKASDCGSISPQHADTELISPQHSQQQQIYRNLVLKDILESERNHVADLQGFLSLHLASLHKAELLSEAEYKQLVGNLEEVTLTHSHLVSSLEEQSERPSRDQRIGGAFLTMAPQLQNAHKVYCSNHPRAVCMLEKYKDELNSFMECQGATRPGIMLLTTALSKPFRRLDKYAGMLQEYERHLEEGHPDRGDTQRSSHVYKELA</sequence>
<keyword evidence="7" id="KW-1185">Reference proteome</keyword>
<gene>
    <name evidence="6" type="ORF">OTU49_013011</name>
</gene>